<dbReference type="RefSeq" id="XP_018831396.2">
    <property type="nucleotide sequence ID" value="XM_018975851.2"/>
</dbReference>
<dbReference type="InterPro" id="IPR013763">
    <property type="entry name" value="Cyclin-like_dom"/>
</dbReference>
<dbReference type="FunFam" id="1.10.472.10:FF:000040">
    <property type="entry name" value="D6-type cyclin"/>
    <property type="match status" value="1"/>
</dbReference>
<reference evidence="9" key="1">
    <citation type="submission" date="2025-08" db="UniProtKB">
        <authorList>
            <consortium name="RefSeq"/>
        </authorList>
    </citation>
    <scope>IDENTIFICATION</scope>
    <source>
        <tissue evidence="9">Leaves</tissue>
    </source>
</reference>
<dbReference type="GO" id="GO:0016538">
    <property type="term" value="F:cyclin-dependent protein serine/threonine kinase regulator activity"/>
    <property type="evidence" value="ECO:0000318"/>
    <property type="project" value="GO_Central"/>
</dbReference>
<dbReference type="InterPro" id="IPR006671">
    <property type="entry name" value="Cyclin_N"/>
</dbReference>
<evidence type="ECO:0000256" key="5">
    <source>
        <dbReference type="ARBA" id="ARBA00023306"/>
    </source>
</evidence>
<keyword evidence="3" id="KW-0132">Cell division</keyword>
<evidence type="ECO:0000256" key="6">
    <source>
        <dbReference type="ARBA" id="ARBA00032263"/>
    </source>
</evidence>
<evidence type="ECO:0000256" key="2">
    <source>
        <dbReference type="ARBA" id="ARBA00011177"/>
    </source>
</evidence>
<dbReference type="OrthoDB" id="306099at2759"/>
<dbReference type="InterPro" id="IPR036915">
    <property type="entry name" value="Cyclin-like_sf"/>
</dbReference>
<dbReference type="PANTHER" id="PTHR10177">
    <property type="entry name" value="CYCLINS"/>
    <property type="match status" value="1"/>
</dbReference>
<dbReference type="FunCoup" id="A0A2I4FIC4">
    <property type="interactions" value="472"/>
</dbReference>
<keyword evidence="5" id="KW-0131">Cell cycle</keyword>
<dbReference type="InterPro" id="IPR004367">
    <property type="entry name" value="Cyclin_C-dom"/>
</dbReference>
<dbReference type="Gramene" id="Jr03_18890_p1">
    <property type="protein sequence ID" value="cds.Jr03_18890_p1"/>
    <property type="gene ID" value="Jr03_18890"/>
</dbReference>
<dbReference type="CDD" id="cd20544">
    <property type="entry name" value="CYCLIN_AtCycD-like_rpt2"/>
    <property type="match status" value="1"/>
</dbReference>
<sequence>MEFELEDPLTSFQEHQSDAIPDLFASESDHMQSQEFLSSFKTSDFHVSFRREAISYILQRSRNMDPFIPYLAINYTNRFISKQDIPQEKPWMLRLLALSCLSLAAKMKSIPFLPSDFKGEKDCCFETQAINKMELLILDALDWRMRSLTPFPFLYFFLSIFQLKDPPLRQALKLRAIEIIFQSHNEIELLKHKPSIIAASALLSASYELFPLQFPSFKASILTCKYVNKENLMKCFNGMQEMVVEVERCESTLDTVASTRTPVSVLDRGCTHWECENINNMSNNTVGTENRDTKRRKLNAWCLLQDNAD</sequence>
<dbReference type="InterPro" id="IPR039361">
    <property type="entry name" value="Cyclin"/>
</dbReference>
<evidence type="ECO:0000256" key="7">
    <source>
        <dbReference type="RuleBase" id="RU000383"/>
    </source>
</evidence>
<accession>A0A2I4FIC4</accession>
<dbReference type="KEGG" id="jre:108999058"/>
<protein>
    <recommendedName>
        <fullName evidence="6">B-like cyclin</fullName>
    </recommendedName>
</protein>
<dbReference type="STRING" id="51240.A0A2I4FIC4"/>
<proteinExistence type="inferred from homology"/>
<dbReference type="GO" id="GO:0005737">
    <property type="term" value="C:cytoplasm"/>
    <property type="evidence" value="ECO:0000318"/>
    <property type="project" value="GO_Central"/>
</dbReference>
<dbReference type="Proteomes" id="UP000235220">
    <property type="component" value="Chromosome 3"/>
</dbReference>
<dbReference type="GO" id="GO:0051301">
    <property type="term" value="P:cell division"/>
    <property type="evidence" value="ECO:0007669"/>
    <property type="project" value="UniProtKB-KW"/>
</dbReference>
<evidence type="ECO:0000313" key="8">
    <source>
        <dbReference type="Proteomes" id="UP000235220"/>
    </source>
</evidence>
<keyword evidence="4 7" id="KW-0195">Cyclin</keyword>
<dbReference type="GeneID" id="108999058"/>
<dbReference type="GO" id="GO:0000082">
    <property type="term" value="P:G1/S transition of mitotic cell cycle"/>
    <property type="evidence" value="ECO:0000318"/>
    <property type="project" value="GO_Central"/>
</dbReference>
<dbReference type="GO" id="GO:0000307">
    <property type="term" value="C:cyclin-dependent protein kinase holoenzyme complex"/>
    <property type="evidence" value="ECO:0000318"/>
    <property type="project" value="GO_Central"/>
</dbReference>
<comment type="subunit">
    <text evidence="2">Interacts with the CDC2 protein kinase to form a serine/threonine kinase holoenzyme complex also known as maturation promoting factor (MPF). The cyclin subunit imparts substrate specificity to the complex.</text>
</comment>
<evidence type="ECO:0000256" key="3">
    <source>
        <dbReference type="ARBA" id="ARBA00022618"/>
    </source>
</evidence>
<evidence type="ECO:0000313" key="9">
    <source>
        <dbReference type="RefSeq" id="XP_018831396.2"/>
    </source>
</evidence>
<dbReference type="AlphaFoldDB" id="A0A2I4FIC4"/>
<dbReference type="Gene3D" id="1.10.472.10">
    <property type="entry name" value="Cyclin-like"/>
    <property type="match status" value="2"/>
</dbReference>
<dbReference type="FunFam" id="1.10.472.10:FF:000060">
    <property type="entry name" value="D6-type cyclin"/>
    <property type="match status" value="1"/>
</dbReference>
<dbReference type="SUPFAM" id="SSF47954">
    <property type="entry name" value="Cyclin-like"/>
    <property type="match status" value="2"/>
</dbReference>
<evidence type="ECO:0000256" key="4">
    <source>
        <dbReference type="ARBA" id="ARBA00023127"/>
    </source>
</evidence>
<gene>
    <name evidence="9" type="primary">LOC108999058</name>
</gene>
<dbReference type="Pfam" id="PF02984">
    <property type="entry name" value="Cyclin_C"/>
    <property type="match status" value="1"/>
</dbReference>
<dbReference type="GO" id="GO:0005634">
    <property type="term" value="C:nucleus"/>
    <property type="evidence" value="ECO:0000318"/>
    <property type="project" value="GO_Central"/>
</dbReference>
<dbReference type="SMART" id="SM01332">
    <property type="entry name" value="Cyclin_C"/>
    <property type="match status" value="1"/>
</dbReference>
<name>A0A2I4FIC4_JUGRE</name>
<comment type="similarity">
    <text evidence="1">Belongs to the cyclin family. Cyclin D subfamily.</text>
</comment>
<evidence type="ECO:0000256" key="1">
    <source>
        <dbReference type="ARBA" id="ARBA00009065"/>
    </source>
</evidence>
<dbReference type="Pfam" id="PF00134">
    <property type="entry name" value="Cyclin_N"/>
    <property type="match status" value="1"/>
</dbReference>
<keyword evidence="8" id="KW-1185">Reference proteome</keyword>
<dbReference type="SMART" id="SM00385">
    <property type="entry name" value="CYCLIN"/>
    <property type="match status" value="1"/>
</dbReference>
<organism evidence="8 9">
    <name type="scientific">Juglans regia</name>
    <name type="common">English walnut</name>
    <dbReference type="NCBI Taxonomy" id="51240"/>
    <lineage>
        <taxon>Eukaryota</taxon>
        <taxon>Viridiplantae</taxon>
        <taxon>Streptophyta</taxon>
        <taxon>Embryophyta</taxon>
        <taxon>Tracheophyta</taxon>
        <taxon>Spermatophyta</taxon>
        <taxon>Magnoliopsida</taxon>
        <taxon>eudicotyledons</taxon>
        <taxon>Gunneridae</taxon>
        <taxon>Pentapetalae</taxon>
        <taxon>rosids</taxon>
        <taxon>fabids</taxon>
        <taxon>Fagales</taxon>
        <taxon>Juglandaceae</taxon>
        <taxon>Juglans</taxon>
    </lineage>
</organism>